<dbReference type="AlphaFoldDB" id="A0A838CTX0"/>
<dbReference type="SUPFAM" id="SSF55073">
    <property type="entry name" value="Nucleotide cyclase"/>
    <property type="match status" value="1"/>
</dbReference>
<dbReference type="Gene3D" id="3.30.70.270">
    <property type="match status" value="1"/>
</dbReference>
<dbReference type="Proteomes" id="UP000571017">
    <property type="component" value="Unassembled WGS sequence"/>
</dbReference>
<feature type="domain" description="PAS" evidence="1">
    <location>
        <begin position="397"/>
        <end position="467"/>
    </location>
</feature>
<keyword evidence="5" id="KW-1185">Reference proteome</keyword>
<dbReference type="InterPro" id="IPR043128">
    <property type="entry name" value="Rev_trsase/Diguanyl_cyclase"/>
</dbReference>
<dbReference type="FunFam" id="3.30.70.270:FF:000001">
    <property type="entry name" value="Diguanylate cyclase domain protein"/>
    <property type="match status" value="1"/>
</dbReference>
<dbReference type="InterPro" id="IPR001610">
    <property type="entry name" value="PAC"/>
</dbReference>
<reference evidence="4 5" key="1">
    <citation type="journal article" date="2004" name="Extremophiles">
        <title>Halobacillus locisalis sp. nov., a halophilic bacterium isolated from a marine solar saltern of the Yellow Sea in Korea.</title>
        <authorList>
            <person name="Yoon J.H."/>
            <person name="Kang K.H."/>
            <person name="Oh T.K."/>
            <person name="Park Y.H."/>
        </authorList>
    </citation>
    <scope>NUCLEOTIDE SEQUENCE [LARGE SCALE GENOMIC DNA]</scope>
    <source>
        <strain evidence="4 5">KCTC 3788</strain>
    </source>
</reference>
<feature type="domain" description="PAC" evidence="2">
    <location>
        <begin position="221"/>
        <end position="273"/>
    </location>
</feature>
<sequence>MADHVRDIFEKGMIDTTEHMIPLLHMLMDGISDYIFLMEVIAPNRFKYVLVNQSAKTRHPIEDVEWEGRFIEDLLDREKAEPLIERYQNVFDENRPLTYEDEMELDGTVFRGHTSLTPLKNQGGDVTYILGITRDITDVVEKERDLNRINAVYRSLMENTADAILVIDTNQKVVEVNSALEKLYGYTKQELSGDVFPFIPKEKQEEAQSIIDRALENEGVSGFQTVRERKDGTRIDVSMTVSPIHNEVGETIGISSIVRDITHIKENERKLAASRSRYHSLFKHNPHPILTLNLDGTVQNANPASLKMMNKSDEELAGVSLSELLPDEQAKWVEEYCQHKDLEEDVWFQASLRVNQEERIANVFLVPIINEDERVGMYAILDDITGKERATEALRQSEAKFRLIADHSNDLICVFSPYGELYYASPSLTKFFGFNPAELPNEQLTQMIEFDDLMRVSNAFKQCFIDGQAFTVTLELTGKTGKAVWFECRGTPVLSDEGIVNRIVVVGRDISEQKKYEDQLKRIAFYDYLTGLPNRRLFEDRLERGIVQASRKNQSFALLYLDGDSFKRINDEYGHDMGDDFLRLVGNRMKECLRESDSIGRIGGDEFAILLSDIQDTGHVRQISKRILNQLRLPYQLNGVKVVSSFSIGVSMYPADGQSLDDLFRTADQALYYGKREGKDQIWLYEDL</sequence>
<dbReference type="InterPro" id="IPR029787">
    <property type="entry name" value="Nucleotide_cyclase"/>
</dbReference>
<dbReference type="InterPro" id="IPR013656">
    <property type="entry name" value="PAS_4"/>
</dbReference>
<dbReference type="SMART" id="SM00086">
    <property type="entry name" value="PAC"/>
    <property type="match status" value="3"/>
</dbReference>
<dbReference type="InterPro" id="IPR000700">
    <property type="entry name" value="PAS-assoc_C"/>
</dbReference>
<dbReference type="RefSeq" id="WP_181472590.1">
    <property type="nucleotide sequence ID" value="NZ_JACEFG010000002.1"/>
</dbReference>
<dbReference type="InterPro" id="IPR035965">
    <property type="entry name" value="PAS-like_dom_sf"/>
</dbReference>
<dbReference type="CDD" id="cd01949">
    <property type="entry name" value="GGDEF"/>
    <property type="match status" value="1"/>
</dbReference>
<feature type="domain" description="PAC" evidence="2">
    <location>
        <begin position="93"/>
        <end position="148"/>
    </location>
</feature>
<gene>
    <name evidence="4" type="ORF">H0266_11885</name>
</gene>
<dbReference type="Pfam" id="PF08448">
    <property type="entry name" value="PAS_4"/>
    <property type="match status" value="2"/>
</dbReference>
<dbReference type="InterPro" id="IPR052155">
    <property type="entry name" value="Biofilm_reg_signaling"/>
</dbReference>
<dbReference type="Gene3D" id="3.30.450.20">
    <property type="entry name" value="PAS domain"/>
    <property type="match status" value="4"/>
</dbReference>
<dbReference type="SMART" id="SM00267">
    <property type="entry name" value="GGDEF"/>
    <property type="match status" value="1"/>
</dbReference>
<dbReference type="PROSITE" id="PS50113">
    <property type="entry name" value="PAC"/>
    <property type="match status" value="3"/>
</dbReference>
<accession>A0A838CTX0</accession>
<dbReference type="PANTHER" id="PTHR44757">
    <property type="entry name" value="DIGUANYLATE CYCLASE DGCP"/>
    <property type="match status" value="1"/>
</dbReference>
<evidence type="ECO:0000259" key="1">
    <source>
        <dbReference type="PROSITE" id="PS50112"/>
    </source>
</evidence>
<dbReference type="PANTHER" id="PTHR44757:SF2">
    <property type="entry name" value="BIOFILM ARCHITECTURE MAINTENANCE PROTEIN MBAA"/>
    <property type="match status" value="1"/>
</dbReference>
<dbReference type="InterPro" id="IPR000160">
    <property type="entry name" value="GGDEF_dom"/>
</dbReference>
<dbReference type="GO" id="GO:0006355">
    <property type="term" value="P:regulation of DNA-templated transcription"/>
    <property type="evidence" value="ECO:0007669"/>
    <property type="project" value="InterPro"/>
</dbReference>
<feature type="domain" description="PAS" evidence="1">
    <location>
        <begin position="274"/>
        <end position="345"/>
    </location>
</feature>
<dbReference type="PROSITE" id="PS50887">
    <property type="entry name" value="GGDEF"/>
    <property type="match status" value="1"/>
</dbReference>
<dbReference type="SUPFAM" id="SSF55785">
    <property type="entry name" value="PYP-like sensor domain (PAS domain)"/>
    <property type="match status" value="4"/>
</dbReference>
<comment type="caution">
    <text evidence="4">The sequence shown here is derived from an EMBL/GenBank/DDBJ whole genome shotgun (WGS) entry which is preliminary data.</text>
</comment>
<organism evidence="4 5">
    <name type="scientific">Halobacillus locisalis</name>
    <dbReference type="NCBI Taxonomy" id="220753"/>
    <lineage>
        <taxon>Bacteria</taxon>
        <taxon>Bacillati</taxon>
        <taxon>Bacillota</taxon>
        <taxon>Bacilli</taxon>
        <taxon>Bacillales</taxon>
        <taxon>Bacillaceae</taxon>
        <taxon>Halobacillus</taxon>
    </lineage>
</organism>
<proteinExistence type="predicted"/>
<dbReference type="PROSITE" id="PS50112">
    <property type="entry name" value="PAS"/>
    <property type="match status" value="3"/>
</dbReference>
<dbReference type="CDD" id="cd00130">
    <property type="entry name" value="PAS"/>
    <property type="match status" value="4"/>
</dbReference>
<feature type="domain" description="PAS" evidence="1">
    <location>
        <begin position="149"/>
        <end position="218"/>
    </location>
</feature>
<dbReference type="InterPro" id="IPR000014">
    <property type="entry name" value="PAS"/>
</dbReference>
<feature type="domain" description="GGDEF" evidence="3">
    <location>
        <begin position="554"/>
        <end position="687"/>
    </location>
</feature>
<dbReference type="InterPro" id="IPR013767">
    <property type="entry name" value="PAS_fold"/>
</dbReference>
<dbReference type="Pfam" id="PF00990">
    <property type="entry name" value="GGDEF"/>
    <property type="match status" value="1"/>
</dbReference>
<dbReference type="EMBL" id="JACEFG010000002">
    <property type="protein sequence ID" value="MBA2175592.1"/>
    <property type="molecule type" value="Genomic_DNA"/>
</dbReference>
<feature type="domain" description="PAC" evidence="2">
    <location>
        <begin position="470"/>
        <end position="522"/>
    </location>
</feature>
<dbReference type="NCBIfam" id="TIGR00254">
    <property type="entry name" value="GGDEF"/>
    <property type="match status" value="1"/>
</dbReference>
<protein>
    <submittedName>
        <fullName evidence="4">PAS domain S-box protein</fullName>
    </submittedName>
</protein>
<name>A0A838CTX0_9BACI</name>
<evidence type="ECO:0000313" key="5">
    <source>
        <dbReference type="Proteomes" id="UP000571017"/>
    </source>
</evidence>
<dbReference type="NCBIfam" id="TIGR00229">
    <property type="entry name" value="sensory_box"/>
    <property type="match status" value="4"/>
</dbReference>
<evidence type="ECO:0000259" key="3">
    <source>
        <dbReference type="PROSITE" id="PS50887"/>
    </source>
</evidence>
<dbReference type="Pfam" id="PF13426">
    <property type="entry name" value="PAS_9"/>
    <property type="match status" value="1"/>
</dbReference>
<evidence type="ECO:0000313" key="4">
    <source>
        <dbReference type="EMBL" id="MBA2175592.1"/>
    </source>
</evidence>
<dbReference type="Pfam" id="PF00989">
    <property type="entry name" value="PAS"/>
    <property type="match status" value="1"/>
</dbReference>
<dbReference type="SMART" id="SM00091">
    <property type="entry name" value="PAS"/>
    <property type="match status" value="4"/>
</dbReference>
<evidence type="ECO:0000259" key="2">
    <source>
        <dbReference type="PROSITE" id="PS50113"/>
    </source>
</evidence>